<accession>A0A0G4IAX5</accession>
<keyword evidence="2" id="KW-0472">Membrane</keyword>
<evidence type="ECO:0000313" key="3">
    <source>
        <dbReference type="EMBL" id="CEM54197.1"/>
    </source>
</evidence>
<feature type="compositionally biased region" description="Acidic residues" evidence="1">
    <location>
        <begin position="91"/>
        <end position="104"/>
    </location>
</feature>
<dbReference type="VEuPathDB" id="CryptoDB:Cvel_2123"/>
<protein>
    <submittedName>
        <fullName evidence="3">Uncharacterized protein</fullName>
    </submittedName>
</protein>
<dbReference type="AlphaFoldDB" id="A0A0G4IAX5"/>
<organism evidence="3">
    <name type="scientific">Chromera velia CCMP2878</name>
    <dbReference type="NCBI Taxonomy" id="1169474"/>
    <lineage>
        <taxon>Eukaryota</taxon>
        <taxon>Sar</taxon>
        <taxon>Alveolata</taxon>
        <taxon>Colpodellida</taxon>
        <taxon>Chromeraceae</taxon>
        <taxon>Chromera</taxon>
    </lineage>
</organism>
<name>A0A0G4IAX5_9ALVE</name>
<keyword evidence="2" id="KW-0812">Transmembrane</keyword>
<evidence type="ECO:0000256" key="2">
    <source>
        <dbReference type="SAM" id="Phobius"/>
    </source>
</evidence>
<dbReference type="EMBL" id="CDMZ01005765">
    <property type="protein sequence ID" value="CEM54197.1"/>
    <property type="molecule type" value="Genomic_DNA"/>
</dbReference>
<feature type="compositionally biased region" description="Low complexity" evidence="1">
    <location>
        <begin position="107"/>
        <end position="122"/>
    </location>
</feature>
<feature type="transmembrane region" description="Helical" evidence="2">
    <location>
        <begin position="43"/>
        <end position="66"/>
    </location>
</feature>
<gene>
    <name evidence="3" type="ORF">Cvel_2123</name>
</gene>
<evidence type="ECO:0000256" key="1">
    <source>
        <dbReference type="SAM" id="MobiDB-lite"/>
    </source>
</evidence>
<proteinExistence type="predicted"/>
<feature type="compositionally biased region" description="Basic and acidic residues" evidence="1">
    <location>
        <begin position="72"/>
        <end position="90"/>
    </location>
</feature>
<feature type="region of interest" description="Disordered" evidence="1">
    <location>
        <begin position="68"/>
        <end position="136"/>
    </location>
</feature>
<reference evidence="3" key="1">
    <citation type="submission" date="2014-11" db="EMBL/GenBank/DDBJ databases">
        <authorList>
            <person name="Otto D Thomas"/>
            <person name="Naeem Raeece"/>
        </authorList>
    </citation>
    <scope>NUCLEOTIDE SEQUENCE</scope>
</reference>
<keyword evidence="2" id="KW-1133">Transmembrane helix</keyword>
<sequence length="136" mass="14078">MPCGSLSNPPGPSATAYDNWCWDWMVRLGHSAERFDVAHWGAIVSYLLCVGVVVAASMICCCAGCCRRRPGRKETATGKADSEAAGGKEGEAEDVEVGGEEEEEKTGGQSASSVSASASHPKSAVRDQPAPSASDS</sequence>